<evidence type="ECO:0000259" key="1">
    <source>
        <dbReference type="Pfam" id="PF00117"/>
    </source>
</evidence>
<reference evidence="2 3" key="1">
    <citation type="submission" date="2022-10" db="EMBL/GenBank/DDBJ databases">
        <title>Pararhodobacter sp. nov., isolated from marine algae.</title>
        <authorList>
            <person name="Choi B.J."/>
            <person name="Kim J.M."/>
            <person name="Lee J.K."/>
            <person name="Choi D.G."/>
            <person name="Jeon C.O."/>
        </authorList>
    </citation>
    <scope>NUCLEOTIDE SEQUENCE [LARGE SCALE GENOMIC DNA]</scope>
    <source>
        <strain evidence="2 3">ZQ420</strain>
    </source>
</reference>
<dbReference type="PROSITE" id="PS51273">
    <property type="entry name" value="GATASE_TYPE_1"/>
    <property type="match status" value="1"/>
</dbReference>
<dbReference type="Pfam" id="PF00117">
    <property type="entry name" value="GATase"/>
    <property type="match status" value="1"/>
</dbReference>
<protein>
    <submittedName>
        <fullName evidence="2">Gamma-glutamyl-gamma-aminobutyrate hydrolase family protein</fullName>
    </submittedName>
</protein>
<dbReference type="PANTHER" id="PTHR42695">
    <property type="entry name" value="GLUTAMINE AMIDOTRANSFERASE YLR126C-RELATED"/>
    <property type="match status" value="1"/>
</dbReference>
<dbReference type="InterPro" id="IPR017926">
    <property type="entry name" value="GATASE"/>
</dbReference>
<dbReference type="InterPro" id="IPR029062">
    <property type="entry name" value="Class_I_gatase-like"/>
</dbReference>
<dbReference type="SUPFAM" id="SSF52317">
    <property type="entry name" value="Class I glutamine amidotransferase-like"/>
    <property type="match status" value="1"/>
</dbReference>
<dbReference type="RefSeq" id="WP_264506009.1">
    <property type="nucleotide sequence ID" value="NZ_JAPDFL010000001.1"/>
</dbReference>
<dbReference type="Gene3D" id="3.40.50.880">
    <property type="match status" value="1"/>
</dbReference>
<sequence>MRIGLIECGTQRPDWSDFGAFGTWFPPLLALAGAAPEYRVWNAVEGQLPADPGACDAYLLTGSPASAYDDAPWQQALTGFLRQVARQVPLIGICYGHQHLHHVLGGQVSEGAAWGVGIHHYDVTALPAWLPDEVATDSAQGFDLIALHKDQVTRLAPQTQVLAQSPFCPAAVTQIGDTILTFQAHPEMDPAFAATVYAYERDRIGAAQTEAATASLTLPRNPALAARWIMAFLTHTLAKSGASQ</sequence>
<dbReference type="GO" id="GO:0016787">
    <property type="term" value="F:hydrolase activity"/>
    <property type="evidence" value="ECO:0007669"/>
    <property type="project" value="UniProtKB-KW"/>
</dbReference>
<name>A0ABT3H004_9RHOB</name>
<dbReference type="CDD" id="cd01741">
    <property type="entry name" value="GATase1_1"/>
    <property type="match status" value="1"/>
</dbReference>
<dbReference type="Proteomes" id="UP001208938">
    <property type="component" value="Unassembled WGS sequence"/>
</dbReference>
<evidence type="ECO:0000313" key="3">
    <source>
        <dbReference type="Proteomes" id="UP001208938"/>
    </source>
</evidence>
<keyword evidence="2" id="KW-0378">Hydrolase</keyword>
<organism evidence="2 3">
    <name type="scientific">Pararhodobacter zhoushanensis</name>
    <dbReference type="NCBI Taxonomy" id="2479545"/>
    <lineage>
        <taxon>Bacteria</taxon>
        <taxon>Pseudomonadati</taxon>
        <taxon>Pseudomonadota</taxon>
        <taxon>Alphaproteobacteria</taxon>
        <taxon>Rhodobacterales</taxon>
        <taxon>Paracoccaceae</taxon>
        <taxon>Pararhodobacter</taxon>
    </lineage>
</organism>
<proteinExistence type="predicted"/>
<keyword evidence="3" id="KW-1185">Reference proteome</keyword>
<dbReference type="EMBL" id="JAPDFL010000001">
    <property type="protein sequence ID" value="MCW1933060.1"/>
    <property type="molecule type" value="Genomic_DNA"/>
</dbReference>
<gene>
    <name evidence="2" type="ORF">OKW52_12535</name>
</gene>
<dbReference type="PANTHER" id="PTHR42695:SF5">
    <property type="entry name" value="GLUTAMINE AMIDOTRANSFERASE YLR126C-RELATED"/>
    <property type="match status" value="1"/>
</dbReference>
<evidence type="ECO:0000313" key="2">
    <source>
        <dbReference type="EMBL" id="MCW1933060.1"/>
    </source>
</evidence>
<comment type="caution">
    <text evidence="2">The sequence shown here is derived from an EMBL/GenBank/DDBJ whole genome shotgun (WGS) entry which is preliminary data.</text>
</comment>
<feature type="domain" description="Glutamine amidotransferase" evidence="1">
    <location>
        <begin position="54"/>
        <end position="190"/>
    </location>
</feature>
<dbReference type="InterPro" id="IPR044992">
    <property type="entry name" value="ChyE-like"/>
</dbReference>
<accession>A0ABT3H004</accession>